<dbReference type="InterPro" id="IPR025332">
    <property type="entry name" value="DUF4238"/>
</dbReference>
<reference evidence="1 2" key="1">
    <citation type="submission" date="2024-06" db="EMBL/GenBank/DDBJ databases">
        <title>Genome sequencing of Agrobacterium spp. from tobacco in Serbia.</title>
        <authorList>
            <person name="Ilicic R.J."/>
            <person name="Studholme D.J."/>
            <person name="Jelusic A."/>
            <person name="Barac G."/>
            <person name="Bagi F."/>
            <person name="Popovic Milovanovic T."/>
        </authorList>
    </citation>
    <scope>NUCLEOTIDE SEQUENCE [LARGE SCALE GENOMIC DNA]</scope>
    <source>
        <strain evidence="1 2">DA1</strain>
    </source>
</reference>
<protein>
    <submittedName>
        <fullName evidence="1">DUF4238 domain-containing protein</fullName>
    </submittedName>
</protein>
<dbReference type="Proteomes" id="UP001438189">
    <property type="component" value="Unassembled WGS sequence"/>
</dbReference>
<accession>A0ABD5LT86</accession>
<evidence type="ECO:0000313" key="1">
    <source>
        <dbReference type="EMBL" id="MES4993629.1"/>
    </source>
</evidence>
<evidence type="ECO:0000313" key="2">
    <source>
        <dbReference type="Proteomes" id="UP001438189"/>
    </source>
</evidence>
<dbReference type="AlphaFoldDB" id="A0ABD5LT86"/>
<dbReference type="EMBL" id="JBETME010000018">
    <property type="protein sequence ID" value="MES4993629.1"/>
    <property type="molecule type" value="Genomic_DNA"/>
</dbReference>
<dbReference type="RefSeq" id="WP_353574702.1">
    <property type="nucleotide sequence ID" value="NZ_JBETME010000018.1"/>
</dbReference>
<comment type="caution">
    <text evidence="1">The sequence shown here is derived from an EMBL/GenBank/DDBJ whole genome shotgun (WGS) entry which is preliminary data.</text>
</comment>
<proteinExistence type="predicted"/>
<organism evidence="1 2">
    <name type="scientific">Agrobacterium radiobacter</name>
    <dbReference type="NCBI Taxonomy" id="362"/>
    <lineage>
        <taxon>Bacteria</taxon>
        <taxon>Pseudomonadati</taxon>
        <taxon>Pseudomonadota</taxon>
        <taxon>Alphaproteobacteria</taxon>
        <taxon>Hyphomicrobiales</taxon>
        <taxon>Rhizobiaceae</taxon>
        <taxon>Rhizobium/Agrobacterium group</taxon>
        <taxon>Agrobacterium</taxon>
        <taxon>Agrobacterium tumefaciens complex</taxon>
    </lineage>
</organism>
<gene>
    <name evidence="1" type="ORF">ABVB70_25360</name>
</gene>
<sequence>MPLKHHFLPVFYLKQWVNDSNGLLTEYSKPYGNLVKARRKHPEATGYITRLYAAEGLPDNLANEMERDFFSPVDSQAADALWVMLSRGEVSQSQRTAWAKFVVSLMCRMPEDVRLSKEMIVELARSISPLLRPFYDASRNHEENDRFEELSASFEAASPNRALRHLKRVISHEKLLSGIEAMSWEILTLEGNRHLLTSDRPVTYTSVLGHVDSHVVLPVGPRSLFVAASDVSFVRKLRQMKTNEVVALANRAAVEQAHRYVFGSDDEQLRFVQNRMGQSRSPQLVERMIALLRERHPTFLEAFSRVSVEPETQEQLTASVR</sequence>
<name>A0ABD5LT86_AGRRD</name>
<dbReference type="Pfam" id="PF14022">
    <property type="entry name" value="DUF4238"/>
    <property type="match status" value="1"/>
</dbReference>